<evidence type="ECO:0000313" key="1">
    <source>
        <dbReference type="EMBL" id="KKR14090.1"/>
    </source>
</evidence>
<dbReference type="InterPro" id="IPR022148">
    <property type="entry name" value="CopG_antitoxin"/>
</dbReference>
<dbReference type="EMBL" id="LBWQ01000005">
    <property type="protein sequence ID" value="KKR14090.1"/>
    <property type="molecule type" value="Genomic_DNA"/>
</dbReference>
<protein>
    <submittedName>
        <fullName evidence="1">Uncharacterized protein</fullName>
    </submittedName>
</protein>
<dbReference type="Pfam" id="PF12441">
    <property type="entry name" value="CopG_antitoxin"/>
    <property type="match status" value="1"/>
</dbReference>
<accession>A0A0G0QUW3</accession>
<comment type="caution">
    <text evidence="1">The sequence shown here is derived from an EMBL/GenBank/DDBJ whole genome shotgun (WGS) entry which is preliminary data.</text>
</comment>
<reference evidence="1 2" key="1">
    <citation type="journal article" date="2015" name="Nature">
        <title>rRNA introns, odd ribosomes, and small enigmatic genomes across a large radiation of phyla.</title>
        <authorList>
            <person name="Brown C.T."/>
            <person name="Hug L.A."/>
            <person name="Thomas B.C."/>
            <person name="Sharon I."/>
            <person name="Castelle C.J."/>
            <person name="Singh A."/>
            <person name="Wilkins M.J."/>
            <person name="Williams K.H."/>
            <person name="Banfield J.F."/>
        </authorList>
    </citation>
    <scope>NUCLEOTIDE SEQUENCE [LARGE SCALE GENOMIC DNA]</scope>
</reference>
<name>A0A0G0QUW3_9BACT</name>
<organism evidence="1 2">
    <name type="scientific">Candidatus Woesebacteria bacterium GW2011_GWA1_39_21b</name>
    <dbReference type="NCBI Taxonomy" id="1618551"/>
    <lineage>
        <taxon>Bacteria</taxon>
        <taxon>Candidatus Woeseibacteriota</taxon>
    </lineage>
</organism>
<dbReference type="AlphaFoldDB" id="A0A0G0QUW3"/>
<sequence length="88" mass="10565">MIKLKRIPKFKSEKQEREFWQNVDSTGYVDYTKLEKWSFPNLKLTSRPVTIRIPETIIEKVKIKANRMDMPYQTLIKQFIYKGLGINL</sequence>
<gene>
    <name evidence="1" type="ORF">UT40_C0005G0019</name>
</gene>
<proteinExistence type="predicted"/>
<evidence type="ECO:0000313" key="2">
    <source>
        <dbReference type="Proteomes" id="UP000034690"/>
    </source>
</evidence>
<dbReference type="Proteomes" id="UP000034690">
    <property type="component" value="Unassembled WGS sequence"/>
</dbReference>